<name>A0A8H8SS19_9AGAM</name>
<proteinExistence type="predicted"/>
<dbReference type="GeneID" id="67026415"/>
<keyword evidence="1" id="KW-1133">Transmembrane helix</keyword>
<dbReference type="EMBL" id="CP059658">
    <property type="protein sequence ID" value="QRW16134.1"/>
    <property type="molecule type" value="Genomic_DNA"/>
</dbReference>
<gene>
    <name evidence="2" type="ORF">RhiXN_04135</name>
</gene>
<protein>
    <submittedName>
        <fullName evidence="2">Oxidoreductase FAD/NAD(P)-binding protein</fullName>
    </submittedName>
</protein>
<evidence type="ECO:0000313" key="3">
    <source>
        <dbReference type="Proteomes" id="UP000650533"/>
    </source>
</evidence>
<evidence type="ECO:0000313" key="2">
    <source>
        <dbReference type="EMBL" id="QRW16134.1"/>
    </source>
</evidence>
<dbReference type="Proteomes" id="UP000650533">
    <property type="component" value="Chromosome 1"/>
</dbReference>
<feature type="transmembrane region" description="Helical" evidence="1">
    <location>
        <begin position="54"/>
        <end position="71"/>
    </location>
</feature>
<dbReference type="RefSeq" id="XP_043176371.1">
    <property type="nucleotide sequence ID" value="XM_043323952.1"/>
</dbReference>
<dbReference type="KEGG" id="rsx:RhiXN_04135"/>
<evidence type="ECO:0000256" key="1">
    <source>
        <dbReference type="SAM" id="Phobius"/>
    </source>
</evidence>
<dbReference type="AlphaFoldDB" id="A0A8H8SS19"/>
<keyword evidence="1" id="KW-0812">Transmembrane</keyword>
<organism evidence="2 3">
    <name type="scientific">Rhizoctonia solani</name>
    <dbReference type="NCBI Taxonomy" id="456999"/>
    <lineage>
        <taxon>Eukaryota</taxon>
        <taxon>Fungi</taxon>
        <taxon>Dikarya</taxon>
        <taxon>Basidiomycota</taxon>
        <taxon>Agaricomycotina</taxon>
        <taxon>Agaricomycetes</taxon>
        <taxon>Cantharellales</taxon>
        <taxon>Ceratobasidiaceae</taxon>
        <taxon>Rhizoctonia</taxon>
    </lineage>
</organism>
<reference evidence="2" key="1">
    <citation type="submission" date="2020-05" db="EMBL/GenBank/DDBJ databases">
        <title>Evolutionary and genomic comparisons of hybrid uninucleate and nonhybrid Rhizoctonia fungi.</title>
        <authorList>
            <person name="Li C."/>
            <person name="Chen X."/>
        </authorList>
    </citation>
    <scope>NUCLEOTIDE SEQUENCE</scope>
    <source>
        <strain evidence="2">AG-1 IA</strain>
    </source>
</reference>
<accession>A0A8H8SS19</accession>
<keyword evidence="1" id="KW-0472">Membrane</keyword>
<sequence length="141" mass="15471">MRDKSELNYAVFTNCLHVPPLFGTSNSVQPRIRLNQLWTPTPARPPFASRPSTWIGAFVVVGAGLGLYAFAGGKTSGNSTPIVRLEVHSSKDYVNQTASENSKIITLAVPSHLMPDESTLGQCSRYTSKTPIYKSNDRIHH</sequence>